<feature type="compositionally biased region" description="Polar residues" evidence="7">
    <location>
        <begin position="12"/>
        <end position="23"/>
    </location>
</feature>
<dbReference type="GeneID" id="54414793"/>
<keyword evidence="5 8" id="KW-1133">Transmembrane helix</keyword>
<evidence type="ECO:0000256" key="7">
    <source>
        <dbReference type="SAM" id="MobiDB-lite"/>
    </source>
</evidence>
<organism evidence="10">
    <name type="scientific">Eremomyces bilateralis CBS 781.70</name>
    <dbReference type="NCBI Taxonomy" id="1392243"/>
    <lineage>
        <taxon>Eukaryota</taxon>
        <taxon>Fungi</taxon>
        <taxon>Dikarya</taxon>
        <taxon>Ascomycota</taxon>
        <taxon>Pezizomycotina</taxon>
        <taxon>Dothideomycetes</taxon>
        <taxon>Dothideomycetes incertae sedis</taxon>
        <taxon>Eremomycetales</taxon>
        <taxon>Eremomycetaceae</taxon>
        <taxon>Eremomyces</taxon>
    </lineage>
</organism>
<dbReference type="InterPro" id="IPR020846">
    <property type="entry name" value="MFS_dom"/>
</dbReference>
<dbReference type="InterPro" id="IPR036259">
    <property type="entry name" value="MFS_trans_sf"/>
</dbReference>
<dbReference type="EMBL" id="ML975149">
    <property type="protein sequence ID" value="KAF1817427.1"/>
    <property type="molecule type" value="Genomic_DNA"/>
</dbReference>
<name>A0A6G1GH48_9PEZI</name>
<reference evidence="12" key="3">
    <citation type="submission" date="2025-04" db="UniProtKB">
        <authorList>
            <consortium name="RefSeq"/>
        </authorList>
    </citation>
    <scope>IDENTIFICATION</scope>
    <source>
        <strain evidence="12">CBS 781.70</strain>
    </source>
</reference>
<feature type="transmembrane region" description="Helical" evidence="8">
    <location>
        <begin position="169"/>
        <end position="188"/>
    </location>
</feature>
<feature type="transmembrane region" description="Helical" evidence="8">
    <location>
        <begin position="432"/>
        <end position="452"/>
    </location>
</feature>
<reference evidence="10 12" key="1">
    <citation type="submission" date="2020-01" db="EMBL/GenBank/DDBJ databases">
        <authorList>
            <consortium name="DOE Joint Genome Institute"/>
            <person name="Haridas S."/>
            <person name="Albert R."/>
            <person name="Binder M."/>
            <person name="Bloem J."/>
            <person name="Labutti K."/>
            <person name="Salamov A."/>
            <person name="Andreopoulos B."/>
            <person name="Baker S.E."/>
            <person name="Barry K."/>
            <person name="Bills G."/>
            <person name="Bluhm B.H."/>
            <person name="Cannon C."/>
            <person name="Castanera R."/>
            <person name="Culley D.E."/>
            <person name="Daum C."/>
            <person name="Ezra D."/>
            <person name="Gonzalez J.B."/>
            <person name="Henrissat B."/>
            <person name="Kuo A."/>
            <person name="Liang C."/>
            <person name="Lipzen A."/>
            <person name="Lutzoni F."/>
            <person name="Magnuson J."/>
            <person name="Mondo S."/>
            <person name="Nolan M."/>
            <person name="Ohm R."/>
            <person name="Pangilinan J."/>
            <person name="Park H.-J."/>
            <person name="Ramirez L."/>
            <person name="Alfaro M."/>
            <person name="Sun H."/>
            <person name="Tritt A."/>
            <person name="Yoshinaga Y."/>
            <person name="Zwiers L.-H."/>
            <person name="Turgeon B.G."/>
            <person name="Goodwin S.B."/>
            <person name="Spatafora J.W."/>
            <person name="Crous P.W."/>
            <person name="Grigoriev I.V."/>
        </authorList>
    </citation>
    <scope>NUCLEOTIDE SEQUENCE</scope>
    <source>
        <strain evidence="10 12">CBS 781.70</strain>
    </source>
</reference>
<evidence type="ECO:0000256" key="5">
    <source>
        <dbReference type="ARBA" id="ARBA00022989"/>
    </source>
</evidence>
<dbReference type="GO" id="GO:0046943">
    <property type="term" value="F:carboxylic acid transmembrane transporter activity"/>
    <property type="evidence" value="ECO:0007669"/>
    <property type="project" value="UniProtKB-ARBA"/>
</dbReference>
<keyword evidence="4 8" id="KW-0812">Transmembrane</keyword>
<dbReference type="Gene3D" id="1.20.1250.20">
    <property type="entry name" value="MFS general substrate transporter like domains"/>
    <property type="match status" value="1"/>
</dbReference>
<feature type="transmembrane region" description="Helical" evidence="8">
    <location>
        <begin position="255"/>
        <end position="276"/>
    </location>
</feature>
<keyword evidence="11" id="KW-1185">Reference proteome</keyword>
<feature type="transmembrane region" description="Helical" evidence="8">
    <location>
        <begin position="227"/>
        <end position="249"/>
    </location>
</feature>
<dbReference type="GO" id="GO:0000329">
    <property type="term" value="C:fungal-type vacuole membrane"/>
    <property type="evidence" value="ECO:0007669"/>
    <property type="project" value="TreeGrafter"/>
</dbReference>
<dbReference type="OrthoDB" id="3437016at2759"/>
<dbReference type="PANTHER" id="PTHR23501">
    <property type="entry name" value="MAJOR FACILITATOR SUPERFAMILY"/>
    <property type="match status" value="1"/>
</dbReference>
<evidence type="ECO:0000256" key="8">
    <source>
        <dbReference type="SAM" id="Phobius"/>
    </source>
</evidence>
<feature type="transmembrane region" description="Helical" evidence="8">
    <location>
        <begin position="103"/>
        <end position="123"/>
    </location>
</feature>
<feature type="transmembrane region" description="Helical" evidence="8">
    <location>
        <begin position="581"/>
        <end position="599"/>
    </location>
</feature>
<dbReference type="GO" id="GO:0015174">
    <property type="term" value="F:basic amino acid transmembrane transporter activity"/>
    <property type="evidence" value="ECO:0007669"/>
    <property type="project" value="TreeGrafter"/>
</dbReference>
<dbReference type="AlphaFoldDB" id="A0A6G1GH48"/>
<evidence type="ECO:0000256" key="2">
    <source>
        <dbReference type="ARBA" id="ARBA00008335"/>
    </source>
</evidence>
<evidence type="ECO:0000256" key="3">
    <source>
        <dbReference type="ARBA" id="ARBA00022448"/>
    </source>
</evidence>
<feature type="transmembrane region" description="Helical" evidence="8">
    <location>
        <begin position="458"/>
        <end position="486"/>
    </location>
</feature>
<feature type="transmembrane region" description="Helical" evidence="8">
    <location>
        <begin position="194"/>
        <end position="215"/>
    </location>
</feature>
<feature type="domain" description="Major facilitator superfamily (MFS) profile" evidence="9">
    <location>
        <begin position="104"/>
        <end position="606"/>
    </location>
</feature>
<dbReference type="InterPro" id="IPR011701">
    <property type="entry name" value="MFS"/>
</dbReference>
<feature type="transmembrane region" description="Helical" evidence="8">
    <location>
        <begin position="325"/>
        <end position="343"/>
    </location>
</feature>
<dbReference type="CDD" id="cd17502">
    <property type="entry name" value="MFS_Azr1_MDR_like"/>
    <property type="match status" value="1"/>
</dbReference>
<sequence length="606" mass="64984">MRFASGAEPKVMSSSNGQASETSPLLPKVLSENNGELIAPTFDPGAGLAPEGADAFYERDEEEIGNQQDANGGGDDLERQRSNDSSRLKQFQGDLELQKKMKYFLPAVAIGVFLASADQTIIVTSSPKIGTDLHALNNTSWIATAYFLTLTSFQPLYGKLSDIFGRKPCLLFAYVVFGLGCLFCGLSRNMTELIASRAFAGIGGGGMVTVVSIILSDTVPLRERGKWQGYINIIFASGSAAGAPLGGILADSIGWRWSFLIQGPMCFIAFFAVLFAFKAPTRDHSHWAEKLKRVDFLGATFLVLAVFFMMLGLDRGSNVAWADKYTITALALCVPLAGIFLYVEMRVAAEPFAPGHIIFERSLVACYLVNFFAYGGWMATLFYVPLYLQAVLGFTATQAGVMLIPVIVCVVSGSLVGGFYMQRTGRYFKITVVSATTPVFALISIVLFLGVIQTTPLIRSIGIIVSLSICAFPHGVTVTTTLIGLIANAPPSSQAVVTACSYLFRSLGSVFGLSLASTVANASLRTYIARAIAEHPGAAPPDVDPAQLAAMIRQSLDTIAKLDPEFRAVVRQCFALASRNALACQVVFGSFAAVAVWGIREKALSR</sequence>
<comment type="similarity">
    <text evidence="2">Belongs to the major facilitator superfamily.</text>
</comment>
<dbReference type="GO" id="GO:0012505">
    <property type="term" value="C:endomembrane system"/>
    <property type="evidence" value="ECO:0007669"/>
    <property type="project" value="UniProtKB-SubCell"/>
</dbReference>
<protein>
    <submittedName>
        <fullName evidence="10 12">Vacuolar basic amino acid transporter 2</fullName>
    </submittedName>
</protein>
<feature type="transmembrane region" description="Helical" evidence="8">
    <location>
        <begin position="296"/>
        <end position="313"/>
    </location>
</feature>
<comment type="subcellular location">
    <subcellularLocation>
        <location evidence="1">Endomembrane system</location>
        <topology evidence="1">Multi-pass membrane protein</topology>
    </subcellularLocation>
</comment>
<gene>
    <name evidence="10 12" type="ORF">P152DRAFT_18687</name>
</gene>
<feature type="transmembrane region" description="Helical" evidence="8">
    <location>
        <begin position="364"/>
        <end position="388"/>
    </location>
</feature>
<evidence type="ECO:0000259" key="9">
    <source>
        <dbReference type="PROSITE" id="PS50850"/>
    </source>
</evidence>
<dbReference type="PROSITE" id="PS50850">
    <property type="entry name" value="MFS"/>
    <property type="match status" value="1"/>
</dbReference>
<evidence type="ECO:0000256" key="1">
    <source>
        <dbReference type="ARBA" id="ARBA00004127"/>
    </source>
</evidence>
<proteinExistence type="inferred from homology"/>
<evidence type="ECO:0000313" key="11">
    <source>
        <dbReference type="Proteomes" id="UP000504638"/>
    </source>
</evidence>
<evidence type="ECO:0000313" key="10">
    <source>
        <dbReference type="EMBL" id="KAF1817427.1"/>
    </source>
</evidence>
<dbReference type="FunFam" id="1.20.1720.10:FF:000013">
    <property type="entry name" value="Related to multidrug resistance proteins"/>
    <property type="match status" value="1"/>
</dbReference>
<feature type="region of interest" description="Disordered" evidence="7">
    <location>
        <begin position="1"/>
        <end position="86"/>
    </location>
</feature>
<dbReference type="Pfam" id="PF07690">
    <property type="entry name" value="MFS_1"/>
    <property type="match status" value="1"/>
</dbReference>
<evidence type="ECO:0000313" key="12">
    <source>
        <dbReference type="RefSeq" id="XP_033539058.1"/>
    </source>
</evidence>
<dbReference type="RefSeq" id="XP_033539058.1">
    <property type="nucleotide sequence ID" value="XM_033674223.1"/>
</dbReference>
<dbReference type="PANTHER" id="PTHR23501:SF84">
    <property type="entry name" value="VACUOLAR MEMBRANE AMINO ACID UPTAKE TRANSPORTER FNX2"/>
    <property type="match status" value="1"/>
</dbReference>
<keyword evidence="3" id="KW-0813">Transport</keyword>
<dbReference type="Gene3D" id="1.20.1720.10">
    <property type="entry name" value="Multidrug resistance protein D"/>
    <property type="match status" value="1"/>
</dbReference>
<keyword evidence="6 8" id="KW-0472">Membrane</keyword>
<dbReference type="SUPFAM" id="SSF103473">
    <property type="entry name" value="MFS general substrate transporter"/>
    <property type="match status" value="1"/>
</dbReference>
<evidence type="ECO:0000256" key="4">
    <source>
        <dbReference type="ARBA" id="ARBA00022692"/>
    </source>
</evidence>
<accession>A0A6G1GH48</accession>
<evidence type="ECO:0000256" key="6">
    <source>
        <dbReference type="ARBA" id="ARBA00023136"/>
    </source>
</evidence>
<reference evidence="12" key="2">
    <citation type="submission" date="2020-04" db="EMBL/GenBank/DDBJ databases">
        <authorList>
            <consortium name="NCBI Genome Project"/>
        </authorList>
    </citation>
    <scope>NUCLEOTIDE SEQUENCE</scope>
    <source>
        <strain evidence="12">CBS 781.70</strain>
    </source>
</reference>
<feature type="transmembrane region" description="Helical" evidence="8">
    <location>
        <begin position="400"/>
        <end position="420"/>
    </location>
</feature>
<feature type="compositionally biased region" description="Basic and acidic residues" evidence="7">
    <location>
        <begin position="76"/>
        <end position="86"/>
    </location>
</feature>
<dbReference type="Proteomes" id="UP000504638">
    <property type="component" value="Unplaced"/>
</dbReference>